<keyword evidence="5 6" id="KW-0472">Membrane</keyword>
<evidence type="ECO:0000313" key="7">
    <source>
        <dbReference type="EMBL" id="BBI32380.1"/>
    </source>
</evidence>
<evidence type="ECO:0000256" key="1">
    <source>
        <dbReference type="ARBA" id="ARBA00004370"/>
    </source>
</evidence>
<dbReference type="Pfam" id="PF01679">
    <property type="entry name" value="Pmp3"/>
    <property type="match status" value="1"/>
</dbReference>
<dbReference type="AlphaFoldDB" id="A0A3T1D2P9"/>
<evidence type="ECO:0000256" key="4">
    <source>
        <dbReference type="ARBA" id="ARBA00022989"/>
    </source>
</evidence>
<dbReference type="EMBL" id="AP019400">
    <property type="protein sequence ID" value="BBI32380.1"/>
    <property type="molecule type" value="Genomic_DNA"/>
</dbReference>
<protein>
    <recommendedName>
        <fullName evidence="9">YqaE/Pmp3 family membrane protein</fullName>
    </recommendedName>
</protein>
<accession>A0A3T1D2P9</accession>
<organism evidence="7 8">
    <name type="scientific">Cohnella abietis</name>
    <dbReference type="NCBI Taxonomy" id="2507935"/>
    <lineage>
        <taxon>Bacteria</taxon>
        <taxon>Bacillati</taxon>
        <taxon>Bacillota</taxon>
        <taxon>Bacilli</taxon>
        <taxon>Bacillales</taxon>
        <taxon>Paenibacillaceae</taxon>
        <taxon>Cohnella</taxon>
    </lineage>
</organism>
<reference evidence="7 8" key="1">
    <citation type="submission" date="2019-01" db="EMBL/GenBank/DDBJ databases">
        <title>Complete genome sequence of Cohnella hallensis HS21 isolated from Korean fir (Abies koreana) rhizospheric soil.</title>
        <authorList>
            <person name="Jiang L."/>
            <person name="Kang S.W."/>
            <person name="Kim S."/>
            <person name="Jung J."/>
            <person name="Kim C.Y."/>
            <person name="Kim D.H."/>
            <person name="Kim S.W."/>
            <person name="Lee J."/>
        </authorList>
    </citation>
    <scope>NUCLEOTIDE SEQUENCE [LARGE SCALE GENOMIC DNA]</scope>
    <source>
        <strain evidence="7 8">HS21</strain>
    </source>
</reference>
<comment type="similarity">
    <text evidence="2">Belongs to the UPF0057 (PMP3) family.</text>
</comment>
<evidence type="ECO:0000256" key="2">
    <source>
        <dbReference type="ARBA" id="ARBA00009530"/>
    </source>
</evidence>
<dbReference type="KEGG" id="cohn:KCTCHS21_17790"/>
<name>A0A3T1D2P9_9BACL</name>
<keyword evidence="8" id="KW-1185">Reference proteome</keyword>
<dbReference type="InterPro" id="IPR000612">
    <property type="entry name" value="PMP3"/>
</dbReference>
<evidence type="ECO:0000313" key="8">
    <source>
        <dbReference type="Proteomes" id="UP000289856"/>
    </source>
</evidence>
<sequence length="83" mass="9354">MDTEYVYVNICRKGALNVRYLLCFIPPLAILSCGKFGQFFLSCILTVCLYVPGVIHAILVVNAYKADKRTDRIVQAIERGRAQ</sequence>
<evidence type="ECO:0000256" key="3">
    <source>
        <dbReference type="ARBA" id="ARBA00022692"/>
    </source>
</evidence>
<evidence type="ECO:0008006" key="9">
    <source>
        <dbReference type="Google" id="ProtNLM"/>
    </source>
</evidence>
<dbReference type="GO" id="GO:0016020">
    <property type="term" value="C:membrane"/>
    <property type="evidence" value="ECO:0007669"/>
    <property type="project" value="UniProtKB-SubCell"/>
</dbReference>
<evidence type="ECO:0000256" key="6">
    <source>
        <dbReference type="SAM" id="Phobius"/>
    </source>
</evidence>
<evidence type="ECO:0000256" key="5">
    <source>
        <dbReference type="ARBA" id="ARBA00023136"/>
    </source>
</evidence>
<feature type="transmembrane region" description="Helical" evidence="6">
    <location>
        <begin position="39"/>
        <end position="64"/>
    </location>
</feature>
<dbReference type="Proteomes" id="UP000289856">
    <property type="component" value="Chromosome"/>
</dbReference>
<comment type="subcellular location">
    <subcellularLocation>
        <location evidence="1">Membrane</location>
    </subcellularLocation>
</comment>
<gene>
    <name evidence="7" type="ORF">KCTCHS21_17790</name>
</gene>
<proteinExistence type="inferred from homology"/>
<keyword evidence="4 6" id="KW-1133">Transmembrane helix</keyword>
<keyword evidence="3 6" id="KW-0812">Transmembrane</keyword>